<comment type="caution">
    <text evidence="4">The sequence shown here is derived from an EMBL/GenBank/DDBJ whole genome shotgun (WGS) entry which is preliminary data.</text>
</comment>
<sequence length="581" mass="64539">MGNQICGATKSQDEGWVHETVFPMYVVKMADLLQMKGTPKDHASLLKEKLLHQWEPGMFVLFVSHQWLSRRHPDPSGQQLEVLQSALRGLMDGSLRLSLDGYWVLFADETQATMEIRAMLPEAYIWLDWLGVPQLTSKTDDAPPPEAAKAIQSIPGYVERCHLFVILAPELFHHDTGLICNCTSWQSRGWCISELLCQQLSSKPDTTIITLHSAKHVELSSYKIDWDAVWQSQFTVEDDRLMVSSLVQKSVAMKIQHESEAGSLAYLRYLLTGQFHLSRSQRAGWEIEEFLRQFQFSSLHDAATDQSPMPGLLCAVLSGDVQMIRVLVQNTADVNLRCHGLEKICRQPSGHTPLMMAARCKQDPVVLSTLLELQADLTAASRFGAQVIHWVQTPGQVQVLANAGVDMQNLTRFRNPPLASVACWASFDTVKEMILHRCDVNPSNAGIHPLHVVAAFSKRQAAEKAQLLLEHRAEVDVQLSTAGTSIFACICHSSQIISYMYDFGSLSAATKLFGSLEGITPLGMAAFFGDHSLTRCLLEAGADRSIANARGDLPLMLANAQGHRAIVSELEGFQQRDKDQP</sequence>
<evidence type="ECO:0000256" key="2">
    <source>
        <dbReference type="ARBA" id="ARBA00023043"/>
    </source>
</evidence>
<dbReference type="PANTHER" id="PTHR24189">
    <property type="entry name" value="MYOTROPHIN"/>
    <property type="match status" value="1"/>
</dbReference>
<keyword evidence="5" id="KW-1185">Reference proteome</keyword>
<gene>
    <name evidence="4" type="ORF">CCMP2556_LOCUS26335</name>
</gene>
<protein>
    <submittedName>
        <fullName evidence="4">Uncharacterized protein</fullName>
    </submittedName>
</protein>
<dbReference type="SMART" id="SM00248">
    <property type="entry name" value="ANK"/>
    <property type="match status" value="6"/>
</dbReference>
<accession>A0ABP0MPZ3</accession>
<dbReference type="InterPro" id="IPR002110">
    <property type="entry name" value="Ankyrin_rpt"/>
</dbReference>
<keyword evidence="1" id="KW-0677">Repeat</keyword>
<dbReference type="PROSITE" id="PS50297">
    <property type="entry name" value="ANK_REP_REGION"/>
    <property type="match status" value="1"/>
</dbReference>
<name>A0ABP0MPZ3_9DINO</name>
<feature type="repeat" description="ANK" evidence="3">
    <location>
        <begin position="517"/>
        <end position="549"/>
    </location>
</feature>
<keyword evidence="2 3" id="KW-0040">ANK repeat</keyword>
<dbReference type="EMBL" id="CAXAMN010018224">
    <property type="protein sequence ID" value="CAK9052104.1"/>
    <property type="molecule type" value="Genomic_DNA"/>
</dbReference>
<reference evidence="4 5" key="1">
    <citation type="submission" date="2024-02" db="EMBL/GenBank/DDBJ databases">
        <authorList>
            <person name="Chen Y."/>
            <person name="Shah S."/>
            <person name="Dougan E. K."/>
            <person name="Thang M."/>
            <person name="Chan C."/>
        </authorList>
    </citation>
    <scope>NUCLEOTIDE SEQUENCE [LARGE SCALE GENOMIC DNA]</scope>
</reference>
<organism evidence="4 5">
    <name type="scientific">Durusdinium trenchii</name>
    <dbReference type="NCBI Taxonomy" id="1381693"/>
    <lineage>
        <taxon>Eukaryota</taxon>
        <taxon>Sar</taxon>
        <taxon>Alveolata</taxon>
        <taxon>Dinophyceae</taxon>
        <taxon>Suessiales</taxon>
        <taxon>Symbiodiniaceae</taxon>
        <taxon>Durusdinium</taxon>
    </lineage>
</organism>
<evidence type="ECO:0000256" key="3">
    <source>
        <dbReference type="PROSITE-ProRule" id="PRU00023"/>
    </source>
</evidence>
<dbReference type="PROSITE" id="PS50088">
    <property type="entry name" value="ANK_REPEAT"/>
    <property type="match status" value="2"/>
</dbReference>
<dbReference type="Proteomes" id="UP001642484">
    <property type="component" value="Unassembled WGS sequence"/>
</dbReference>
<dbReference type="PANTHER" id="PTHR24189:SF50">
    <property type="entry name" value="ANKYRIN REPEAT AND SOCS BOX PROTEIN 2"/>
    <property type="match status" value="1"/>
</dbReference>
<dbReference type="InterPro" id="IPR050745">
    <property type="entry name" value="Multifunctional_regulatory"/>
</dbReference>
<proteinExistence type="predicted"/>
<dbReference type="Gene3D" id="1.25.40.20">
    <property type="entry name" value="Ankyrin repeat-containing domain"/>
    <property type="match status" value="3"/>
</dbReference>
<evidence type="ECO:0000313" key="5">
    <source>
        <dbReference type="Proteomes" id="UP001642484"/>
    </source>
</evidence>
<feature type="repeat" description="ANK" evidence="3">
    <location>
        <begin position="349"/>
        <end position="382"/>
    </location>
</feature>
<evidence type="ECO:0000256" key="1">
    <source>
        <dbReference type="ARBA" id="ARBA00022737"/>
    </source>
</evidence>
<dbReference type="Pfam" id="PF00023">
    <property type="entry name" value="Ank"/>
    <property type="match status" value="1"/>
</dbReference>
<dbReference type="SUPFAM" id="SSF48403">
    <property type="entry name" value="Ankyrin repeat"/>
    <property type="match status" value="1"/>
</dbReference>
<evidence type="ECO:0000313" key="4">
    <source>
        <dbReference type="EMBL" id="CAK9052104.1"/>
    </source>
</evidence>
<dbReference type="InterPro" id="IPR036770">
    <property type="entry name" value="Ankyrin_rpt-contain_sf"/>
</dbReference>